<evidence type="ECO:0000313" key="3">
    <source>
        <dbReference type="Proteomes" id="UP000199300"/>
    </source>
</evidence>
<dbReference type="Gene3D" id="1.20.58.1910">
    <property type="match status" value="1"/>
</dbReference>
<dbReference type="Pfam" id="PF01966">
    <property type="entry name" value="HD"/>
    <property type="match status" value="1"/>
</dbReference>
<dbReference type="Gene3D" id="1.10.472.50">
    <property type="entry name" value="HD-domain/PDEase-like"/>
    <property type="match status" value="1"/>
</dbReference>
<keyword evidence="3" id="KW-1185">Reference proteome</keyword>
<accession>A0A1H8GLQ4</accession>
<dbReference type="PANTHER" id="PTHR33594:SF1">
    <property type="entry name" value="HD_PDEASE DOMAIN-CONTAINING PROTEIN"/>
    <property type="match status" value="1"/>
</dbReference>
<protein>
    <recommendedName>
        <fullName evidence="1">HD/PDEase domain-containing protein</fullName>
    </recommendedName>
</protein>
<dbReference type="InterPro" id="IPR003607">
    <property type="entry name" value="HD/PDEase_dom"/>
</dbReference>
<dbReference type="RefSeq" id="WP_091493521.1">
    <property type="nucleotide sequence ID" value="NZ_FODJ01000001.1"/>
</dbReference>
<feature type="domain" description="HD/PDEase" evidence="1">
    <location>
        <begin position="22"/>
        <end position="134"/>
    </location>
</feature>
<dbReference type="OrthoDB" id="9797344at2"/>
<gene>
    <name evidence="2" type="ORF">SAMN04488134_101101</name>
</gene>
<evidence type="ECO:0000313" key="2">
    <source>
        <dbReference type="EMBL" id="SEN44674.1"/>
    </source>
</evidence>
<sequence length="200" mass="22995">MRQEAQLREIKSYVINFFNNDNSGHDCNHMNRVANYARIIAEAEGSDPFISEVCGWVHDLIDLKLVEDPELAKQDLKKLLEQLRFSAIQINQIISAIDTVSFRKGKTPETEFAQIVQDADRLDAIGAIGVARAISYGTSKHQPLYDSEHSSTLAHFTEKLFKLEARLHTQAAKKMAKDRHQFMMHFYHQFMVEWREGMGN</sequence>
<dbReference type="InterPro" id="IPR006674">
    <property type="entry name" value="HD_domain"/>
</dbReference>
<dbReference type="AlphaFoldDB" id="A0A1H8GLQ4"/>
<organism evidence="2 3">
    <name type="scientific">Amphibacillus marinus</name>
    <dbReference type="NCBI Taxonomy" id="872970"/>
    <lineage>
        <taxon>Bacteria</taxon>
        <taxon>Bacillati</taxon>
        <taxon>Bacillota</taxon>
        <taxon>Bacilli</taxon>
        <taxon>Bacillales</taxon>
        <taxon>Bacillaceae</taxon>
        <taxon>Amphibacillus</taxon>
    </lineage>
</organism>
<dbReference type="EMBL" id="FODJ01000001">
    <property type="protein sequence ID" value="SEN44674.1"/>
    <property type="molecule type" value="Genomic_DNA"/>
</dbReference>
<proteinExistence type="predicted"/>
<dbReference type="SUPFAM" id="SSF109604">
    <property type="entry name" value="HD-domain/PDEase-like"/>
    <property type="match status" value="1"/>
</dbReference>
<name>A0A1H8GLQ4_9BACI</name>
<reference evidence="2 3" key="1">
    <citation type="submission" date="2016-10" db="EMBL/GenBank/DDBJ databases">
        <authorList>
            <person name="de Groot N.N."/>
        </authorList>
    </citation>
    <scope>NUCLEOTIDE SEQUENCE [LARGE SCALE GENOMIC DNA]</scope>
    <source>
        <strain evidence="2 3">CGMCC 1.10434</strain>
    </source>
</reference>
<dbReference type="PANTHER" id="PTHR33594">
    <property type="entry name" value="SUPERFAMILY HYDROLASE, PUTATIVE (AFU_ORTHOLOGUE AFUA_1G03035)-RELATED"/>
    <property type="match status" value="1"/>
</dbReference>
<evidence type="ECO:0000259" key="1">
    <source>
        <dbReference type="SMART" id="SM00471"/>
    </source>
</evidence>
<dbReference type="STRING" id="872970.SAMN04488134_101101"/>
<dbReference type="Proteomes" id="UP000199300">
    <property type="component" value="Unassembled WGS sequence"/>
</dbReference>
<dbReference type="SMART" id="SM00471">
    <property type="entry name" value="HDc"/>
    <property type="match status" value="1"/>
</dbReference>